<dbReference type="SUPFAM" id="SSF117396">
    <property type="entry name" value="TM1631-like"/>
    <property type="match status" value="1"/>
</dbReference>
<dbReference type="InterPro" id="IPR036520">
    <property type="entry name" value="UPF0759_sf"/>
</dbReference>
<protein>
    <recommendedName>
        <fullName evidence="4">DUF72 domain-containing protein</fullName>
    </recommendedName>
</protein>
<gene>
    <name evidence="2" type="ORF">AKJ09_05482</name>
</gene>
<evidence type="ECO:0000313" key="3">
    <source>
        <dbReference type="Proteomes" id="UP000064967"/>
    </source>
</evidence>
<evidence type="ECO:0000256" key="1">
    <source>
        <dbReference type="SAM" id="MobiDB-lite"/>
    </source>
</evidence>
<dbReference type="Gene3D" id="3.20.20.410">
    <property type="entry name" value="Protein of unknown function UPF0759"/>
    <property type="match status" value="1"/>
</dbReference>
<name>A0A0K1PZ71_9BACT</name>
<dbReference type="Pfam" id="PF01904">
    <property type="entry name" value="DUF72"/>
    <property type="match status" value="1"/>
</dbReference>
<feature type="region of interest" description="Disordered" evidence="1">
    <location>
        <begin position="291"/>
        <end position="312"/>
    </location>
</feature>
<organism evidence="2 3">
    <name type="scientific">Labilithrix luteola</name>
    <dbReference type="NCBI Taxonomy" id="1391654"/>
    <lineage>
        <taxon>Bacteria</taxon>
        <taxon>Pseudomonadati</taxon>
        <taxon>Myxococcota</taxon>
        <taxon>Polyangia</taxon>
        <taxon>Polyangiales</taxon>
        <taxon>Labilitrichaceae</taxon>
        <taxon>Labilithrix</taxon>
    </lineage>
</organism>
<dbReference type="PANTHER" id="PTHR30348:SF13">
    <property type="entry name" value="UPF0759 PROTEIN YUNF"/>
    <property type="match status" value="1"/>
</dbReference>
<dbReference type="EMBL" id="CP012333">
    <property type="protein sequence ID" value="AKU98818.1"/>
    <property type="molecule type" value="Genomic_DNA"/>
</dbReference>
<proteinExistence type="predicted"/>
<evidence type="ECO:0000313" key="2">
    <source>
        <dbReference type="EMBL" id="AKU98818.1"/>
    </source>
</evidence>
<dbReference type="Proteomes" id="UP000064967">
    <property type="component" value="Chromosome"/>
</dbReference>
<dbReference type="KEGG" id="llu:AKJ09_05482"/>
<evidence type="ECO:0008006" key="4">
    <source>
        <dbReference type="Google" id="ProtNLM"/>
    </source>
</evidence>
<dbReference type="InterPro" id="IPR002763">
    <property type="entry name" value="DUF72"/>
</dbReference>
<accession>A0A0K1PZ71</accession>
<dbReference type="AlphaFoldDB" id="A0A0K1PZ71"/>
<reference evidence="2 3" key="1">
    <citation type="submission" date="2015-08" db="EMBL/GenBank/DDBJ databases">
        <authorList>
            <person name="Babu N.S."/>
            <person name="Beckwith C.J."/>
            <person name="Beseler K.G."/>
            <person name="Brison A."/>
            <person name="Carone J.V."/>
            <person name="Caskin T.P."/>
            <person name="Diamond M."/>
            <person name="Durham M.E."/>
            <person name="Foxe J.M."/>
            <person name="Go M."/>
            <person name="Henderson B.A."/>
            <person name="Jones I.B."/>
            <person name="McGettigan J.A."/>
            <person name="Micheletti S.J."/>
            <person name="Nasrallah M.E."/>
            <person name="Ortiz D."/>
            <person name="Piller C.R."/>
            <person name="Privatt S.R."/>
            <person name="Schneider S.L."/>
            <person name="Sharp S."/>
            <person name="Smith T.C."/>
            <person name="Stanton J.D."/>
            <person name="Ullery H.E."/>
            <person name="Wilson R.J."/>
            <person name="Serrano M.G."/>
            <person name="Buck G."/>
            <person name="Lee V."/>
            <person name="Wang Y."/>
            <person name="Carvalho R."/>
            <person name="Voegtly L."/>
            <person name="Shi R."/>
            <person name="Duckworth R."/>
            <person name="Johnson A."/>
            <person name="Loviza R."/>
            <person name="Walstead R."/>
            <person name="Shah Z."/>
            <person name="Kiflezghi M."/>
            <person name="Wade K."/>
            <person name="Ball S.L."/>
            <person name="Bradley K.W."/>
            <person name="Asai D.J."/>
            <person name="Bowman C.A."/>
            <person name="Russell D.A."/>
            <person name="Pope W.H."/>
            <person name="Jacobs-Sera D."/>
            <person name="Hendrix R.W."/>
            <person name="Hatfull G.F."/>
        </authorList>
    </citation>
    <scope>NUCLEOTIDE SEQUENCE [LARGE SCALE GENOMIC DNA]</scope>
    <source>
        <strain evidence="2 3">DSM 27648</strain>
    </source>
</reference>
<feature type="compositionally biased region" description="Basic residues" evidence="1">
    <location>
        <begin position="300"/>
        <end position="312"/>
    </location>
</feature>
<sequence length="312" mass="35896">MIASGWYPKEAHTAEARLRWYATQFSIVENDSTYYAIPATRQAELWVARTPRDFTMNVKAFATLTEHYTDPKRLPSDLRAALPAGFRDKAHVYPEDMGEELVTEIGRRFRDSIKPLQEAGRLGVVLYQYPVWFPASPANRKAVTRIRELFPDARVAVEFRNATWMSDKNRERTFSLLRDEDLTYTCVDEPQGFPSSIPPVVSATSDLALVRFHGRSASRWNRSAESARDRFRYRYSVDELREWVPRIRRLADQAAEVHVLMNNCYSDYAVVNAGQMRELLLESRLAEPRAAAQGAGRSRRELRGRRAVQHAP</sequence>
<dbReference type="PANTHER" id="PTHR30348">
    <property type="entry name" value="UNCHARACTERIZED PROTEIN YECE"/>
    <property type="match status" value="1"/>
</dbReference>
<keyword evidence="3" id="KW-1185">Reference proteome</keyword>
<dbReference type="STRING" id="1391654.AKJ09_05482"/>